<gene>
    <name evidence="1" type="ORF">PAECIP111892_02369</name>
</gene>
<evidence type="ECO:0000313" key="1">
    <source>
        <dbReference type="EMBL" id="CAH1196917.1"/>
    </source>
</evidence>
<evidence type="ECO:0000313" key="2">
    <source>
        <dbReference type="Proteomes" id="UP000838324"/>
    </source>
</evidence>
<reference evidence="1" key="1">
    <citation type="submission" date="2022-01" db="EMBL/GenBank/DDBJ databases">
        <authorList>
            <person name="Criscuolo A."/>
        </authorList>
    </citation>
    <scope>NUCLEOTIDE SEQUENCE</scope>
    <source>
        <strain evidence="1">CIP111892</strain>
    </source>
</reference>
<protein>
    <recommendedName>
        <fullName evidence="3">Rod shape-determining protein MreD</fullName>
    </recommendedName>
</protein>
<name>A0ABM9BX68_9BACL</name>
<accession>A0ABM9BX68</accession>
<organism evidence="1 2">
    <name type="scientific">Paenibacillus auburnensis</name>
    <dbReference type="NCBI Taxonomy" id="2905649"/>
    <lineage>
        <taxon>Bacteria</taxon>
        <taxon>Bacillati</taxon>
        <taxon>Bacillota</taxon>
        <taxon>Bacilli</taxon>
        <taxon>Bacillales</taxon>
        <taxon>Paenibacillaceae</taxon>
        <taxon>Paenibacillus</taxon>
    </lineage>
</organism>
<proteinExistence type="predicted"/>
<dbReference type="Proteomes" id="UP000838324">
    <property type="component" value="Unassembled WGS sequence"/>
</dbReference>
<sequence length="45" mass="5312">MHKKKYRTLLTLFLILDFILAATLPFEKRYLPFTLSLLFGLPITL</sequence>
<keyword evidence="2" id="KW-1185">Reference proteome</keyword>
<dbReference type="EMBL" id="CAKMMG010000001">
    <property type="protein sequence ID" value="CAH1196917.1"/>
    <property type="molecule type" value="Genomic_DNA"/>
</dbReference>
<evidence type="ECO:0008006" key="3">
    <source>
        <dbReference type="Google" id="ProtNLM"/>
    </source>
</evidence>
<comment type="caution">
    <text evidence="1">The sequence shown here is derived from an EMBL/GenBank/DDBJ whole genome shotgun (WGS) entry which is preliminary data.</text>
</comment>